<evidence type="ECO:0000313" key="2">
    <source>
        <dbReference type="EMBL" id="ODM03537.1"/>
    </source>
</evidence>
<proteinExistence type="predicted"/>
<feature type="domain" description="4Fe-4S ferredoxin-type" evidence="1">
    <location>
        <begin position="171"/>
        <end position="203"/>
    </location>
</feature>
<protein>
    <recommendedName>
        <fullName evidence="1">4Fe-4S ferredoxin-type domain-containing protein</fullName>
    </recommendedName>
</protein>
<dbReference type="RefSeq" id="WP_069153983.1">
    <property type="nucleotide sequence ID" value="NZ_MCGH01000003.1"/>
</dbReference>
<dbReference type="PROSITE" id="PS51379">
    <property type="entry name" value="4FE4S_FER_2"/>
    <property type="match status" value="1"/>
</dbReference>
<organism evidence="2 3">
    <name type="scientific">Eisenbergiella tayi</name>
    <dbReference type="NCBI Taxonomy" id="1432052"/>
    <lineage>
        <taxon>Bacteria</taxon>
        <taxon>Bacillati</taxon>
        <taxon>Bacillota</taxon>
        <taxon>Clostridia</taxon>
        <taxon>Lachnospirales</taxon>
        <taxon>Lachnospiraceae</taxon>
        <taxon>Eisenbergiella</taxon>
    </lineage>
</organism>
<dbReference type="Gene3D" id="3.40.109.40">
    <property type="match status" value="1"/>
</dbReference>
<accession>A0A1E3A4Y3</accession>
<evidence type="ECO:0000313" key="3">
    <source>
        <dbReference type="Proteomes" id="UP000094067"/>
    </source>
</evidence>
<dbReference type="Proteomes" id="UP000094067">
    <property type="component" value="Unassembled WGS sequence"/>
</dbReference>
<comment type="caution">
    <text evidence="2">The sequence shown here is derived from an EMBL/GenBank/DDBJ whole genome shotgun (WGS) entry which is preliminary data.</text>
</comment>
<dbReference type="GO" id="GO:0008705">
    <property type="term" value="F:methionine synthase activity"/>
    <property type="evidence" value="ECO:0007669"/>
    <property type="project" value="InterPro"/>
</dbReference>
<sequence>MEKIQLEISLSDDELKTAMSRYHYEDADFLLFSQVYGEIMEQLRPVGMYVYGPFRQEFPEAEEEAEENGCQVIVSLGGWPDRLQEKDTSRGMLTESFMAECICTELLLQAYEDMNRKIREKYGLWVKKMLFPGGELPFEAMEKIFRNIGQEEVHYNQCYVLSPKKSVAYLAVLTGNKDEICAGICASCARTDCPNRQIGTGKGTAGNMEKERRREPMWPDMSGMPLPYGYQRIFHRNTAEKESVRGKKDE</sequence>
<evidence type="ECO:0000259" key="1">
    <source>
        <dbReference type="PROSITE" id="PS51379"/>
    </source>
</evidence>
<dbReference type="EMBL" id="MCGH01000003">
    <property type="protein sequence ID" value="ODM03537.1"/>
    <property type="molecule type" value="Genomic_DNA"/>
</dbReference>
<gene>
    <name evidence="2" type="ORF">BEI61_04335</name>
</gene>
<dbReference type="AlphaFoldDB" id="A0A1E3A4Y3"/>
<reference evidence="2 3" key="1">
    <citation type="submission" date="2016-07" db="EMBL/GenBank/DDBJ databases">
        <title>Characterization of isolates of Eisenbergiella tayi derived from blood cultures, using whole genome sequencing.</title>
        <authorList>
            <person name="Burdz T."/>
            <person name="Wiebe D."/>
            <person name="Huynh C."/>
            <person name="Bernard K."/>
        </authorList>
    </citation>
    <scope>NUCLEOTIDE SEQUENCE [LARGE SCALE GENOMIC DNA]</scope>
    <source>
        <strain evidence="2 3">NML 110608</strain>
    </source>
</reference>
<dbReference type="InterPro" id="IPR017896">
    <property type="entry name" value="4Fe4S_Fe-S-bd"/>
</dbReference>
<name>A0A1E3A4Y3_9FIRM</name>
<dbReference type="InterPro" id="IPR037010">
    <property type="entry name" value="VitB12-dep_Met_synth_activ_sf"/>
</dbReference>
<dbReference type="SUPFAM" id="SSF56507">
    <property type="entry name" value="Methionine synthase activation domain-like"/>
    <property type="match status" value="1"/>
</dbReference>